<sequence length="95" mass="10373">MQREEGHSGASTRPARADMNSHNNRFMSIKEARAMLGIGETTIYKLLNERRITAFKLGGRTFISEAEVARFQASLPTAQFNGNGGESGPTSEGVR</sequence>
<keyword evidence="4" id="KW-1185">Reference proteome</keyword>
<reference evidence="3 4" key="1">
    <citation type="submission" date="2019-09" db="EMBL/GenBank/DDBJ databases">
        <title>YIM 48816 draft genome.</title>
        <authorList>
            <person name="Jiang L."/>
        </authorList>
    </citation>
    <scope>NUCLEOTIDE SEQUENCE [LARGE SCALE GENOMIC DNA]</scope>
    <source>
        <strain evidence="3 4">YIM 48816</strain>
    </source>
</reference>
<organism evidence="3 4">
    <name type="scientific">Methylobacterium soli</name>
    <dbReference type="NCBI Taxonomy" id="553447"/>
    <lineage>
        <taxon>Bacteria</taxon>
        <taxon>Pseudomonadati</taxon>
        <taxon>Pseudomonadota</taxon>
        <taxon>Alphaproteobacteria</taxon>
        <taxon>Hyphomicrobiales</taxon>
        <taxon>Methylobacteriaceae</taxon>
        <taxon>Methylobacterium</taxon>
    </lineage>
</organism>
<gene>
    <name evidence="3" type="ORF">F6X53_04260</name>
</gene>
<name>A0A6L3T6T6_9HYPH</name>
<dbReference type="OrthoDB" id="7867776at2"/>
<dbReference type="Gene3D" id="3.90.105.50">
    <property type="match status" value="1"/>
</dbReference>
<dbReference type="Pfam" id="PF12728">
    <property type="entry name" value="HTH_17"/>
    <property type="match status" value="1"/>
</dbReference>
<dbReference type="AlphaFoldDB" id="A0A6L3T6T6"/>
<accession>A0A6L3T6T6</accession>
<evidence type="ECO:0000313" key="4">
    <source>
        <dbReference type="Proteomes" id="UP000474159"/>
    </source>
</evidence>
<dbReference type="SUPFAM" id="SSF46955">
    <property type="entry name" value="Putative DNA-binding domain"/>
    <property type="match status" value="1"/>
</dbReference>
<dbReference type="InterPro" id="IPR009061">
    <property type="entry name" value="DNA-bd_dom_put_sf"/>
</dbReference>
<dbReference type="Proteomes" id="UP000474159">
    <property type="component" value="Unassembled WGS sequence"/>
</dbReference>
<dbReference type="GO" id="GO:0003677">
    <property type="term" value="F:DNA binding"/>
    <property type="evidence" value="ECO:0007669"/>
    <property type="project" value="InterPro"/>
</dbReference>
<evidence type="ECO:0000256" key="1">
    <source>
        <dbReference type="SAM" id="MobiDB-lite"/>
    </source>
</evidence>
<dbReference type="InterPro" id="IPR010093">
    <property type="entry name" value="SinI_DNA-bd"/>
</dbReference>
<dbReference type="InterPro" id="IPR041657">
    <property type="entry name" value="HTH_17"/>
</dbReference>
<feature type="domain" description="Helix-turn-helix" evidence="2">
    <location>
        <begin position="26"/>
        <end position="74"/>
    </location>
</feature>
<protein>
    <submittedName>
        <fullName evidence="3">Helix-turn-helix domain-containing protein</fullName>
    </submittedName>
</protein>
<evidence type="ECO:0000259" key="2">
    <source>
        <dbReference type="Pfam" id="PF12728"/>
    </source>
</evidence>
<comment type="caution">
    <text evidence="3">The sequence shown here is derived from an EMBL/GenBank/DDBJ whole genome shotgun (WGS) entry which is preliminary data.</text>
</comment>
<feature type="region of interest" description="Disordered" evidence="1">
    <location>
        <begin position="76"/>
        <end position="95"/>
    </location>
</feature>
<dbReference type="NCBIfam" id="TIGR01764">
    <property type="entry name" value="excise"/>
    <property type="match status" value="1"/>
</dbReference>
<proteinExistence type="predicted"/>
<dbReference type="InterPro" id="IPR038148">
    <property type="entry name" value="Tn1545/Tn916_Xis"/>
</dbReference>
<dbReference type="EMBL" id="VZZK01000003">
    <property type="protein sequence ID" value="KAB1080906.1"/>
    <property type="molecule type" value="Genomic_DNA"/>
</dbReference>
<evidence type="ECO:0000313" key="3">
    <source>
        <dbReference type="EMBL" id="KAB1080906.1"/>
    </source>
</evidence>
<feature type="region of interest" description="Disordered" evidence="1">
    <location>
        <begin position="1"/>
        <end position="23"/>
    </location>
</feature>